<keyword evidence="3" id="KW-0464">Manganese</keyword>
<evidence type="ECO:0000313" key="8">
    <source>
        <dbReference type="Proteomes" id="UP000010796"/>
    </source>
</evidence>
<gene>
    <name evidence="7" type="ordered locus">Echvi_0405</name>
</gene>
<dbReference type="Gene3D" id="3.40.50.10940">
    <property type="match status" value="1"/>
</dbReference>
<protein>
    <submittedName>
        <fullName evidence="7">L-arabinose isomerase</fullName>
    </submittedName>
</protein>
<evidence type="ECO:0000259" key="6">
    <source>
        <dbReference type="Pfam" id="PF02952"/>
    </source>
</evidence>
<dbReference type="CDD" id="cd00578">
    <property type="entry name" value="L-fuc_L-ara-isomerases"/>
    <property type="match status" value="1"/>
</dbReference>
<evidence type="ECO:0000256" key="4">
    <source>
        <dbReference type="ARBA" id="ARBA00023235"/>
    </source>
</evidence>
<evidence type="ECO:0000256" key="3">
    <source>
        <dbReference type="ARBA" id="ARBA00023211"/>
    </source>
</evidence>
<reference evidence="8" key="1">
    <citation type="submission" date="2012-02" db="EMBL/GenBank/DDBJ databases">
        <title>The complete genome of Echinicola vietnamensis DSM 17526.</title>
        <authorList>
            <person name="Lucas S."/>
            <person name="Copeland A."/>
            <person name="Lapidus A."/>
            <person name="Glavina del Rio T."/>
            <person name="Dalin E."/>
            <person name="Tice H."/>
            <person name="Bruce D."/>
            <person name="Goodwin L."/>
            <person name="Pitluck S."/>
            <person name="Peters L."/>
            <person name="Ovchinnikova G."/>
            <person name="Teshima H."/>
            <person name="Kyrpides N."/>
            <person name="Mavromatis K."/>
            <person name="Ivanova N."/>
            <person name="Brettin T."/>
            <person name="Detter J.C."/>
            <person name="Han C."/>
            <person name="Larimer F."/>
            <person name="Land M."/>
            <person name="Hauser L."/>
            <person name="Markowitz V."/>
            <person name="Cheng J.-F."/>
            <person name="Hugenholtz P."/>
            <person name="Woyke T."/>
            <person name="Wu D."/>
            <person name="Brambilla E."/>
            <person name="Klenk H.-P."/>
            <person name="Eisen J.A."/>
        </authorList>
    </citation>
    <scope>NUCLEOTIDE SEQUENCE [LARGE SCALE GENOMIC DNA]</scope>
    <source>
        <strain evidence="8">DSM 17526 / LMG 23754 / KMM 6221</strain>
    </source>
</reference>
<keyword evidence="4 7" id="KW-0413">Isomerase</keyword>
<dbReference type="EMBL" id="CP003346">
    <property type="protein sequence ID" value="AGA76693.1"/>
    <property type="molecule type" value="Genomic_DNA"/>
</dbReference>
<evidence type="ECO:0000256" key="2">
    <source>
        <dbReference type="ARBA" id="ARBA00022935"/>
    </source>
</evidence>
<dbReference type="GO" id="GO:0008736">
    <property type="term" value="F:L-fucose isomerase activity"/>
    <property type="evidence" value="ECO:0007669"/>
    <property type="project" value="InterPro"/>
</dbReference>
<dbReference type="SUPFAM" id="SSF50443">
    <property type="entry name" value="FucI/AraA C-terminal domain-like"/>
    <property type="match status" value="1"/>
</dbReference>
<dbReference type="InterPro" id="IPR038583">
    <property type="entry name" value="AraA_N_sf"/>
</dbReference>
<dbReference type="SUPFAM" id="SSF53743">
    <property type="entry name" value="FucI/AraA N-terminal and middle domains"/>
    <property type="match status" value="1"/>
</dbReference>
<accession>L0FUJ2</accession>
<dbReference type="InterPro" id="IPR015888">
    <property type="entry name" value="Fuc_isomerase_C"/>
</dbReference>
<dbReference type="GO" id="GO:0006004">
    <property type="term" value="P:fucose metabolic process"/>
    <property type="evidence" value="ECO:0007669"/>
    <property type="project" value="InterPro"/>
</dbReference>
<dbReference type="GO" id="GO:0046872">
    <property type="term" value="F:metal ion binding"/>
    <property type="evidence" value="ECO:0007669"/>
    <property type="project" value="UniProtKB-KW"/>
</dbReference>
<dbReference type="eggNOG" id="COG2407">
    <property type="taxonomic scope" value="Bacteria"/>
</dbReference>
<dbReference type="InterPro" id="IPR003762">
    <property type="entry name" value="Lara_isomerase"/>
</dbReference>
<dbReference type="Proteomes" id="UP000010796">
    <property type="component" value="Chromosome"/>
</dbReference>
<sequence>MNELLKREQVVMNGQVVRREETVPRIGVFGVGYFKYWEQFDGLLEDLLEKQNVFVEKLKRNKVDTIEFGLVDDAKSAYDLVPKLKAANLDLIFCDMLTYATSSTFGVIIKNLDVPIVLVALQPDKAMDYSKASTYMQLYNDDVCSLPEFTGVAVRMGKKIPDVIIGTLHDDPQSEQEIREYCNIARVLHGLKTTRIGHIGHPIEAMLDMHSDSTMLTAHFGVHVVQCEPHEIVSKYQKEVNEREIKSEEQRILAFFDTPDPVSDPISEKLKPEDLEVAARVSVALKKFVEEKELDGLAYYYNGEENSDTQLVMSNLIVGNSLLTSAGFPMCGESDLKCCLAMFIMDRLGIGGSFAEFHPVDFKENFILVGHDGPHNISIAEGKPVLRSLKKYHGKPGFGAGVEFKIKEGPITMLSITSTYEGKFKFVIAEGESVEGPIPPTGNTNTRGYFKPDVRTFLTKWVKEGPTHHFALGVGHHAQTIRKIGEYLNIEAVIVE</sequence>
<dbReference type="RefSeq" id="WP_015264260.1">
    <property type="nucleotide sequence ID" value="NC_019904.1"/>
</dbReference>
<dbReference type="KEGG" id="evi:Echvi_0405"/>
<evidence type="ECO:0000256" key="5">
    <source>
        <dbReference type="ARBA" id="ARBA00023277"/>
    </source>
</evidence>
<dbReference type="PANTHER" id="PTHR38464:SF1">
    <property type="entry name" value="L-ARABINOSE ISOMERASE"/>
    <property type="match status" value="1"/>
</dbReference>
<dbReference type="AlphaFoldDB" id="L0FUJ2"/>
<evidence type="ECO:0000256" key="1">
    <source>
        <dbReference type="ARBA" id="ARBA00022723"/>
    </source>
</evidence>
<evidence type="ECO:0000313" key="7">
    <source>
        <dbReference type="EMBL" id="AGA76693.1"/>
    </source>
</evidence>
<dbReference type="GO" id="GO:0008733">
    <property type="term" value="F:L-arabinose isomerase activity"/>
    <property type="evidence" value="ECO:0007669"/>
    <property type="project" value="InterPro"/>
</dbReference>
<dbReference type="HOGENOM" id="CLU_045786_1_0_10"/>
<keyword evidence="5" id="KW-0119">Carbohydrate metabolism</keyword>
<keyword evidence="1" id="KW-0479">Metal-binding</keyword>
<proteinExistence type="predicted"/>
<dbReference type="InterPro" id="IPR004216">
    <property type="entry name" value="Fuc/Ara_isomerase_C"/>
</dbReference>
<dbReference type="STRING" id="926556.Echvi_0405"/>
<dbReference type="GO" id="GO:0019569">
    <property type="term" value="P:L-arabinose catabolic process to D-xylulose 5-phosphate"/>
    <property type="evidence" value="ECO:0007669"/>
    <property type="project" value="TreeGrafter"/>
</dbReference>
<organism evidence="7 8">
    <name type="scientific">Echinicola vietnamensis (strain DSM 17526 / LMG 23754 / KMM 6221)</name>
    <dbReference type="NCBI Taxonomy" id="926556"/>
    <lineage>
        <taxon>Bacteria</taxon>
        <taxon>Pseudomonadati</taxon>
        <taxon>Bacteroidota</taxon>
        <taxon>Cytophagia</taxon>
        <taxon>Cytophagales</taxon>
        <taxon>Cyclobacteriaceae</taxon>
        <taxon>Echinicola</taxon>
    </lineage>
</organism>
<feature type="domain" description="L-fucose isomerase C-terminal" evidence="6">
    <location>
        <begin position="397"/>
        <end position="493"/>
    </location>
</feature>
<keyword evidence="8" id="KW-1185">Reference proteome</keyword>
<dbReference type="PANTHER" id="PTHR38464">
    <property type="entry name" value="L-ARABINOSE ISOMERASE"/>
    <property type="match status" value="1"/>
</dbReference>
<name>L0FUJ2_ECHVK</name>
<dbReference type="PATRIC" id="fig|926556.3.peg.407"/>
<dbReference type="Pfam" id="PF02952">
    <property type="entry name" value="Fucose_iso_C"/>
    <property type="match status" value="1"/>
</dbReference>
<dbReference type="InterPro" id="IPR009015">
    <property type="entry name" value="Fucose_isomerase_N/cen_sf"/>
</dbReference>
<dbReference type="GO" id="GO:0005829">
    <property type="term" value="C:cytosol"/>
    <property type="evidence" value="ECO:0007669"/>
    <property type="project" value="TreeGrafter"/>
</dbReference>
<keyword evidence="2" id="KW-0054">Arabinose catabolism</keyword>
<dbReference type="OrthoDB" id="3194672at2"/>